<dbReference type="Proteomes" id="UP000256345">
    <property type="component" value="Unassembled WGS sequence"/>
</dbReference>
<accession>A0AAC8Q8Y6</accession>
<name>A0AAC8Q8Y6_9BACT</name>
<reference evidence="1 3" key="1">
    <citation type="submission" date="2015-05" db="EMBL/GenBank/DDBJ databases">
        <title>Genome assembly of Archangium gephyra DSM 2261.</title>
        <authorList>
            <person name="Sharma G."/>
            <person name="Subramanian S."/>
        </authorList>
    </citation>
    <scope>NUCLEOTIDE SEQUENCE [LARGE SCALE GENOMIC DNA]</scope>
    <source>
        <strain evidence="1 3">DSM 2261</strain>
    </source>
</reference>
<organism evidence="1 3">
    <name type="scientific">Archangium gephyra</name>
    <dbReference type="NCBI Taxonomy" id="48"/>
    <lineage>
        <taxon>Bacteria</taxon>
        <taxon>Pseudomonadati</taxon>
        <taxon>Myxococcota</taxon>
        <taxon>Myxococcia</taxon>
        <taxon>Myxococcales</taxon>
        <taxon>Cystobacterineae</taxon>
        <taxon>Archangiaceae</taxon>
        <taxon>Archangium</taxon>
    </lineage>
</organism>
<dbReference type="Proteomes" id="UP000035579">
    <property type="component" value="Chromosome"/>
</dbReference>
<reference evidence="2 4" key="2">
    <citation type="submission" date="2018-08" db="EMBL/GenBank/DDBJ databases">
        <title>Genomic Encyclopedia of Archaeal and Bacterial Type Strains, Phase II (KMG-II): from individual species to whole genera.</title>
        <authorList>
            <person name="Goeker M."/>
        </authorList>
    </citation>
    <scope>NUCLEOTIDE SEQUENCE [LARGE SCALE GENOMIC DNA]</scope>
    <source>
        <strain evidence="2 4">DSM 2261</strain>
    </source>
</reference>
<sequence>MMNTDLLTALENESRALIAQLDAHPKVRQLFEGTLDTEAYAHYLAQTYHYVRWTTPLLALAGQRMVVQGRHPALASLLLHKAKEETGHERWLLADLRHLGWSSAAVERTPRGVAVEAYVAWNRFTSEAGSPTAFLGTAYVLEALSASRAGAAARNLVERGGIPGIHRAVTFLRGHGDADEGHVSELATLLGSLTDPGECEALILSARMTRLLYPGLFEEPRSVAPALGAPRT</sequence>
<evidence type="ECO:0000313" key="4">
    <source>
        <dbReference type="Proteomes" id="UP000256345"/>
    </source>
</evidence>
<evidence type="ECO:0000313" key="3">
    <source>
        <dbReference type="Proteomes" id="UP000035579"/>
    </source>
</evidence>
<dbReference type="Gene3D" id="1.20.910.10">
    <property type="entry name" value="Heme oxygenase-like"/>
    <property type="match status" value="1"/>
</dbReference>
<dbReference type="RefSeq" id="WP_276326925.1">
    <property type="nucleotide sequence ID" value="NZ_CP011509.1"/>
</dbReference>
<dbReference type="SUPFAM" id="SSF48613">
    <property type="entry name" value="Heme oxygenase-like"/>
    <property type="match status" value="1"/>
</dbReference>
<evidence type="ECO:0000313" key="1">
    <source>
        <dbReference type="EMBL" id="AKJ02969.1"/>
    </source>
</evidence>
<dbReference type="KEGG" id="age:AA314_04595"/>
<gene>
    <name evidence="1" type="ORF">AA314_04595</name>
    <name evidence="2" type="ORF">ATI61_113158</name>
</gene>
<keyword evidence="4" id="KW-1185">Reference proteome</keyword>
<dbReference type="InterPro" id="IPR016084">
    <property type="entry name" value="Haem_Oase-like_multi-hlx"/>
</dbReference>
<proteinExistence type="predicted"/>
<dbReference type="Pfam" id="PF14518">
    <property type="entry name" value="Haem_oxygenas_2"/>
    <property type="match status" value="1"/>
</dbReference>
<evidence type="ECO:0000313" key="2">
    <source>
        <dbReference type="EMBL" id="REG25094.1"/>
    </source>
</evidence>
<dbReference type="EMBL" id="QUMU01000013">
    <property type="protein sequence ID" value="REG25094.1"/>
    <property type="molecule type" value="Genomic_DNA"/>
</dbReference>
<protein>
    <submittedName>
        <fullName evidence="2">Heme oxygenase-like protein</fullName>
    </submittedName>
    <submittedName>
        <fullName evidence="1">Long-chain acyl-CoA synthetase</fullName>
    </submittedName>
</protein>
<dbReference type="AlphaFoldDB" id="A0AAC8Q8Y6"/>
<dbReference type="EMBL" id="CP011509">
    <property type="protein sequence ID" value="AKJ02969.1"/>
    <property type="molecule type" value="Genomic_DNA"/>
</dbReference>